<comment type="subcellular location">
    <subcellularLocation>
        <location evidence="1">Nucleus</location>
    </subcellularLocation>
</comment>
<dbReference type="Proteomes" id="UP001145021">
    <property type="component" value="Unassembled WGS sequence"/>
</dbReference>
<evidence type="ECO:0000313" key="8">
    <source>
        <dbReference type="EMBL" id="KAJ1645353.1"/>
    </source>
</evidence>
<dbReference type="AlphaFoldDB" id="A0A9W7XKW8"/>
<protein>
    <recommendedName>
        <fullName evidence="7">Xylanolytic transcriptional activator regulatory domain-containing protein</fullName>
    </recommendedName>
</protein>
<dbReference type="GO" id="GO:0003677">
    <property type="term" value="F:DNA binding"/>
    <property type="evidence" value="ECO:0007669"/>
    <property type="project" value="InterPro"/>
</dbReference>
<sequence length="607" mass="68552">MPDGSSRCDNCIRDNIPCIWRESKRRGPKRKATQSSSKSPTPQRSVASISNLLNESEISDKPNDFLEANNTNNNNNNSRVGELLLSLTPAVLKDSESNLQSTRPNSLVVPRPDDLIQEFYSQKVTSGLRDSVLAYFVYLYAICPILHPSTLLRRSISNALDPLLIDVLHATNVFYSQSIDTPTRADALEKTFSRATQFLHDIQRQPTVEQICALQILDILMTGHRGYRKYDVFKSSLSTLIHQLGWHELDQHENLVTVDTCDEWIERETKRRVFWVNHKIDSQHSLMFSRRPLIEDTRVFVKAPSSESDWDELSTQVLLSNIGETDTETEQLRAIHTIQNSVTQTFQLTAPTEVYLSRLGVFFTDAKKNWLRQRSDNRRWTQNAEAASPLGDSLVFRKFDGELNQWRGGLVVAEELKDPEVDSGDIRFFGSPRARVFIARARYFCIDIYSDALTIFLHLSNRPSFLSEAEPSGQLSSGEQSLATTLLSYLGSAWALGLLSLDVNKPSWKKCLTVCHNMSMSISANSDIPVCFVDMLVPSCVFLGISVLLRQIKILDSDENRIAETEAVAADLLVLWSFFNDLGSLWNTETLKDLLKHLGIDQAITSA</sequence>
<evidence type="ECO:0000256" key="6">
    <source>
        <dbReference type="SAM" id="MobiDB-lite"/>
    </source>
</evidence>
<evidence type="ECO:0000259" key="7">
    <source>
        <dbReference type="Pfam" id="PF04082"/>
    </source>
</evidence>
<dbReference type="PANTHER" id="PTHR47338">
    <property type="entry name" value="ZN(II)2CYS6 TRANSCRIPTION FACTOR (EUROFUNG)-RELATED"/>
    <property type="match status" value="1"/>
</dbReference>
<keyword evidence="4" id="KW-0804">Transcription</keyword>
<feature type="compositionally biased region" description="Polar residues" evidence="6">
    <location>
        <begin position="33"/>
        <end position="46"/>
    </location>
</feature>
<dbReference type="CDD" id="cd12148">
    <property type="entry name" value="fungal_TF_MHR"/>
    <property type="match status" value="1"/>
</dbReference>
<feature type="region of interest" description="Disordered" evidence="6">
    <location>
        <begin position="22"/>
        <end position="46"/>
    </location>
</feature>
<evidence type="ECO:0000256" key="1">
    <source>
        <dbReference type="ARBA" id="ARBA00004123"/>
    </source>
</evidence>
<keyword evidence="2" id="KW-0479">Metal-binding</keyword>
<feature type="domain" description="Xylanolytic transcriptional activator regulatory" evidence="7">
    <location>
        <begin position="134"/>
        <end position="323"/>
    </location>
</feature>
<dbReference type="EMBL" id="JANBOH010000110">
    <property type="protein sequence ID" value="KAJ1645353.1"/>
    <property type="molecule type" value="Genomic_DNA"/>
</dbReference>
<evidence type="ECO:0000256" key="4">
    <source>
        <dbReference type="ARBA" id="ARBA00023163"/>
    </source>
</evidence>
<keyword evidence="9" id="KW-1185">Reference proteome</keyword>
<comment type="caution">
    <text evidence="8">The sequence shown here is derived from an EMBL/GenBank/DDBJ whole genome shotgun (WGS) entry which is preliminary data.</text>
</comment>
<name>A0A9W7XKW8_9FUNG</name>
<dbReference type="GO" id="GO:0005634">
    <property type="term" value="C:nucleus"/>
    <property type="evidence" value="ECO:0007669"/>
    <property type="project" value="UniProtKB-SubCell"/>
</dbReference>
<gene>
    <name evidence="8" type="ORF">LPJ64_003056</name>
</gene>
<keyword evidence="3" id="KW-0805">Transcription regulation</keyword>
<evidence type="ECO:0000256" key="5">
    <source>
        <dbReference type="ARBA" id="ARBA00023242"/>
    </source>
</evidence>
<feature type="compositionally biased region" description="Basic residues" evidence="6">
    <location>
        <begin position="23"/>
        <end position="32"/>
    </location>
</feature>
<proteinExistence type="predicted"/>
<organism evidence="8 9">
    <name type="scientific">Coemansia asiatica</name>
    <dbReference type="NCBI Taxonomy" id="1052880"/>
    <lineage>
        <taxon>Eukaryota</taxon>
        <taxon>Fungi</taxon>
        <taxon>Fungi incertae sedis</taxon>
        <taxon>Zoopagomycota</taxon>
        <taxon>Kickxellomycotina</taxon>
        <taxon>Kickxellomycetes</taxon>
        <taxon>Kickxellales</taxon>
        <taxon>Kickxellaceae</taxon>
        <taxon>Coemansia</taxon>
    </lineage>
</organism>
<dbReference type="InterPro" id="IPR050815">
    <property type="entry name" value="TF_fung"/>
</dbReference>
<keyword evidence="5" id="KW-0539">Nucleus</keyword>
<reference evidence="8" key="1">
    <citation type="submission" date="2022-07" db="EMBL/GenBank/DDBJ databases">
        <title>Phylogenomic reconstructions and comparative analyses of Kickxellomycotina fungi.</title>
        <authorList>
            <person name="Reynolds N.K."/>
            <person name="Stajich J.E."/>
            <person name="Barry K."/>
            <person name="Grigoriev I.V."/>
            <person name="Crous P."/>
            <person name="Smith M.E."/>
        </authorList>
    </citation>
    <scope>NUCLEOTIDE SEQUENCE</scope>
    <source>
        <strain evidence="8">NBRC 105413</strain>
    </source>
</reference>
<dbReference type="InterPro" id="IPR007219">
    <property type="entry name" value="XnlR_reg_dom"/>
</dbReference>
<accession>A0A9W7XKW8</accession>
<evidence type="ECO:0000313" key="9">
    <source>
        <dbReference type="Proteomes" id="UP001145021"/>
    </source>
</evidence>
<dbReference type="PANTHER" id="PTHR47338:SF5">
    <property type="entry name" value="ZN(II)2CYS6 TRANSCRIPTION FACTOR (EUROFUNG)"/>
    <property type="match status" value="1"/>
</dbReference>
<dbReference type="GO" id="GO:0006351">
    <property type="term" value="P:DNA-templated transcription"/>
    <property type="evidence" value="ECO:0007669"/>
    <property type="project" value="InterPro"/>
</dbReference>
<dbReference type="GO" id="GO:0000981">
    <property type="term" value="F:DNA-binding transcription factor activity, RNA polymerase II-specific"/>
    <property type="evidence" value="ECO:0007669"/>
    <property type="project" value="InterPro"/>
</dbReference>
<dbReference type="Pfam" id="PF04082">
    <property type="entry name" value="Fungal_trans"/>
    <property type="match status" value="1"/>
</dbReference>
<dbReference type="GO" id="GO:0008270">
    <property type="term" value="F:zinc ion binding"/>
    <property type="evidence" value="ECO:0007669"/>
    <property type="project" value="InterPro"/>
</dbReference>
<evidence type="ECO:0000256" key="2">
    <source>
        <dbReference type="ARBA" id="ARBA00022723"/>
    </source>
</evidence>
<evidence type="ECO:0000256" key="3">
    <source>
        <dbReference type="ARBA" id="ARBA00023015"/>
    </source>
</evidence>